<keyword evidence="7 8" id="KW-0472">Membrane</keyword>
<proteinExistence type="inferred from homology"/>
<feature type="transmembrane region" description="Helical" evidence="8">
    <location>
        <begin position="114"/>
        <end position="134"/>
    </location>
</feature>
<dbReference type="Pfam" id="PF06432">
    <property type="entry name" value="GPI2"/>
    <property type="match status" value="1"/>
</dbReference>
<comment type="caution">
    <text evidence="9">The sequence shown here is derived from an EMBL/GenBank/DDBJ whole genome shotgun (WGS) entry which is preliminary data.</text>
</comment>
<feature type="transmembrane region" description="Helical" evidence="8">
    <location>
        <begin position="194"/>
        <end position="211"/>
    </location>
</feature>
<gene>
    <name evidence="9" type="ORF">BCR44DRAFT_156226</name>
</gene>
<organism evidence="9 10">
    <name type="scientific">Catenaria anguillulae PL171</name>
    <dbReference type="NCBI Taxonomy" id="765915"/>
    <lineage>
        <taxon>Eukaryota</taxon>
        <taxon>Fungi</taxon>
        <taxon>Fungi incertae sedis</taxon>
        <taxon>Blastocladiomycota</taxon>
        <taxon>Blastocladiomycetes</taxon>
        <taxon>Blastocladiales</taxon>
        <taxon>Catenariaceae</taxon>
        <taxon>Catenaria</taxon>
    </lineage>
</organism>
<dbReference type="Proteomes" id="UP000193411">
    <property type="component" value="Unassembled WGS sequence"/>
</dbReference>
<dbReference type="PANTHER" id="PTHR12982:SF0">
    <property type="entry name" value="PHOSPHATIDYLINOSITOL N-ACETYLGLUCOSAMINYLTRANSFERASE SUBUNIT C"/>
    <property type="match status" value="1"/>
</dbReference>
<evidence type="ECO:0000256" key="6">
    <source>
        <dbReference type="ARBA" id="ARBA00022989"/>
    </source>
</evidence>
<feature type="transmembrane region" description="Helical" evidence="8">
    <location>
        <begin position="245"/>
        <end position="263"/>
    </location>
</feature>
<evidence type="ECO:0000256" key="8">
    <source>
        <dbReference type="SAM" id="Phobius"/>
    </source>
</evidence>
<dbReference type="InterPro" id="IPR009450">
    <property type="entry name" value="Plno_GlcNAc_GPI2"/>
</dbReference>
<evidence type="ECO:0000256" key="3">
    <source>
        <dbReference type="ARBA" id="ARBA00008321"/>
    </source>
</evidence>
<evidence type="ECO:0000256" key="7">
    <source>
        <dbReference type="ARBA" id="ARBA00023136"/>
    </source>
</evidence>
<sequence length="291" mass="32298">MMSRGQQPPWRKVLFLRQPYPDNYVPPSFLHLLRTNVGVHVPPFTSLVLLSLRVTLQFAIITCFTGVFSALFTGLVAQHHVLAICLILALLMLPPFVSLNFAEGPAQIRAAAKSFVLFVTTLLALSPILSTLTIDVSSDSIWSLSAVCLACNLLLNDYRVYRSVSLKFPASIATNMAVFASVLLASRLKTTESVFSLMTLSAEMFVLLPLLHRNYGTSPIVTIMFALSLLIASVVLWWFVSSSMVTGIVCVSASVTFLCPLWLQRLYRLKNTVHGPWDQAVIMKTEISRFR</sequence>
<keyword evidence="5 8" id="KW-0812">Transmembrane</keyword>
<dbReference type="GO" id="GO:0016757">
    <property type="term" value="F:glycosyltransferase activity"/>
    <property type="evidence" value="ECO:0007669"/>
    <property type="project" value="UniProtKB-KW"/>
</dbReference>
<dbReference type="AlphaFoldDB" id="A0A1Y2HHV9"/>
<dbReference type="UniPathway" id="UPA00196"/>
<keyword evidence="4" id="KW-0337">GPI-anchor biosynthesis</keyword>
<feature type="transmembrane region" description="Helical" evidence="8">
    <location>
        <begin position="54"/>
        <end position="75"/>
    </location>
</feature>
<dbReference type="OrthoDB" id="196709at2759"/>
<name>A0A1Y2HHV9_9FUNG</name>
<evidence type="ECO:0000313" key="9">
    <source>
        <dbReference type="EMBL" id="ORZ33574.1"/>
    </source>
</evidence>
<protein>
    <submittedName>
        <fullName evidence="9">Phosphatidylinositol N-acetylglucosaminyltransferase subunit C</fullName>
    </submittedName>
</protein>
<evidence type="ECO:0000256" key="1">
    <source>
        <dbReference type="ARBA" id="ARBA00004141"/>
    </source>
</evidence>
<dbReference type="STRING" id="765915.A0A1Y2HHV9"/>
<keyword evidence="9" id="KW-0808">Transferase</keyword>
<evidence type="ECO:0000256" key="4">
    <source>
        <dbReference type="ARBA" id="ARBA00022502"/>
    </source>
</evidence>
<comment type="pathway">
    <text evidence="2">Glycolipid biosynthesis; glycosylphosphatidylinositol-anchor biosynthesis.</text>
</comment>
<evidence type="ECO:0000256" key="5">
    <source>
        <dbReference type="ARBA" id="ARBA00022692"/>
    </source>
</evidence>
<feature type="transmembrane region" description="Helical" evidence="8">
    <location>
        <begin position="81"/>
        <end position="102"/>
    </location>
</feature>
<feature type="transmembrane region" description="Helical" evidence="8">
    <location>
        <begin position="220"/>
        <end position="239"/>
    </location>
</feature>
<evidence type="ECO:0000256" key="2">
    <source>
        <dbReference type="ARBA" id="ARBA00004687"/>
    </source>
</evidence>
<comment type="subcellular location">
    <subcellularLocation>
        <location evidence="1">Membrane</location>
        <topology evidence="1">Multi-pass membrane protein</topology>
    </subcellularLocation>
</comment>
<accession>A0A1Y2HHV9</accession>
<dbReference type="PANTHER" id="PTHR12982">
    <property type="entry name" value="PHOSPHATIDYLINOSITOL GLYCAN, CLASS C"/>
    <property type="match status" value="1"/>
</dbReference>
<dbReference type="PIRSF" id="PIRSF016104">
    <property type="entry name" value="GPI2"/>
    <property type="match status" value="1"/>
</dbReference>
<dbReference type="GO" id="GO:0006506">
    <property type="term" value="P:GPI anchor biosynthetic process"/>
    <property type="evidence" value="ECO:0007669"/>
    <property type="project" value="UniProtKB-UniPathway"/>
</dbReference>
<keyword evidence="6 8" id="KW-1133">Transmembrane helix</keyword>
<dbReference type="EMBL" id="MCFL01000034">
    <property type="protein sequence ID" value="ORZ33574.1"/>
    <property type="molecule type" value="Genomic_DNA"/>
</dbReference>
<reference evidence="9 10" key="1">
    <citation type="submission" date="2016-07" db="EMBL/GenBank/DDBJ databases">
        <title>Pervasive Adenine N6-methylation of Active Genes in Fungi.</title>
        <authorList>
            <consortium name="DOE Joint Genome Institute"/>
            <person name="Mondo S.J."/>
            <person name="Dannebaum R.O."/>
            <person name="Kuo R.C."/>
            <person name="Labutti K."/>
            <person name="Haridas S."/>
            <person name="Kuo A."/>
            <person name="Salamov A."/>
            <person name="Ahrendt S.R."/>
            <person name="Lipzen A."/>
            <person name="Sullivan W."/>
            <person name="Andreopoulos W.B."/>
            <person name="Clum A."/>
            <person name="Lindquist E."/>
            <person name="Daum C."/>
            <person name="Ramamoorthy G.K."/>
            <person name="Gryganskyi A."/>
            <person name="Culley D."/>
            <person name="Magnuson J.K."/>
            <person name="James T.Y."/>
            <person name="O'Malley M.A."/>
            <person name="Stajich J.E."/>
            <person name="Spatafora J.W."/>
            <person name="Visel A."/>
            <person name="Grigoriev I.V."/>
        </authorList>
    </citation>
    <scope>NUCLEOTIDE SEQUENCE [LARGE SCALE GENOMIC DNA]</scope>
    <source>
        <strain evidence="9 10">PL171</strain>
    </source>
</reference>
<dbReference type="GO" id="GO:0000506">
    <property type="term" value="C:glycosylphosphatidylinositol-N-acetylglucosaminyltransferase (GPI-GnT) complex"/>
    <property type="evidence" value="ECO:0007669"/>
    <property type="project" value="TreeGrafter"/>
</dbReference>
<keyword evidence="9" id="KW-0328">Glycosyltransferase</keyword>
<keyword evidence="10" id="KW-1185">Reference proteome</keyword>
<comment type="similarity">
    <text evidence="3">Belongs to the PIGC family.</text>
</comment>
<evidence type="ECO:0000313" key="10">
    <source>
        <dbReference type="Proteomes" id="UP000193411"/>
    </source>
</evidence>